<dbReference type="AlphaFoldDB" id="A0A4Q1KAA9"/>
<dbReference type="Proteomes" id="UP000289857">
    <property type="component" value="Unassembled WGS sequence"/>
</dbReference>
<gene>
    <name evidence="2" type="ORF">EQG61_11390</name>
</gene>
<comment type="caution">
    <text evidence="2">The sequence shown here is derived from an EMBL/GenBank/DDBJ whole genome shotgun (WGS) entry which is preliminary data.</text>
</comment>
<protein>
    <submittedName>
        <fullName evidence="2">Uncharacterized protein</fullName>
    </submittedName>
</protein>
<keyword evidence="3" id="KW-1185">Reference proteome</keyword>
<reference evidence="3" key="1">
    <citation type="submission" date="2019-01" db="EMBL/GenBank/DDBJ databases">
        <title>Cytophagaceae bacterium strain CAR-16.</title>
        <authorList>
            <person name="Chen W.-M."/>
        </authorList>
    </citation>
    <scope>NUCLEOTIDE SEQUENCE [LARGE SCALE GENOMIC DNA]</scope>
    <source>
        <strain evidence="3">WWJ-16</strain>
    </source>
</reference>
<feature type="transmembrane region" description="Helical" evidence="1">
    <location>
        <begin position="49"/>
        <end position="68"/>
    </location>
</feature>
<keyword evidence="1" id="KW-0812">Transmembrane</keyword>
<feature type="transmembrane region" description="Helical" evidence="1">
    <location>
        <begin position="12"/>
        <end position="29"/>
    </location>
</feature>
<dbReference type="RefSeq" id="WP_129462068.1">
    <property type="nucleotide sequence ID" value="NZ_SBKN01000007.1"/>
</dbReference>
<organism evidence="2 3">
    <name type="scientific">Flavobacterium stagni</name>
    <dbReference type="NCBI Taxonomy" id="2506421"/>
    <lineage>
        <taxon>Bacteria</taxon>
        <taxon>Pseudomonadati</taxon>
        <taxon>Bacteroidota</taxon>
        <taxon>Flavobacteriia</taxon>
        <taxon>Flavobacteriales</taxon>
        <taxon>Flavobacteriaceae</taxon>
        <taxon>Flavobacterium</taxon>
    </lineage>
</organism>
<dbReference type="EMBL" id="SBKN01000007">
    <property type="protein sequence ID" value="RXR21608.1"/>
    <property type="molecule type" value="Genomic_DNA"/>
</dbReference>
<keyword evidence="1" id="KW-0472">Membrane</keyword>
<sequence length="125" mass="14516">MISINRSNYQTYLFVGLCWLFPITIISLTNGPVQWLNQWATQHHWSANYRFIGLIILTLTIALSIVFLTKYTTRLLFQTQENSLPIHKGIWIFLTLSCIASLSWLIFKPELFNAISQSLAYIPLH</sequence>
<evidence type="ECO:0000313" key="3">
    <source>
        <dbReference type="Proteomes" id="UP000289857"/>
    </source>
</evidence>
<keyword evidence="1" id="KW-1133">Transmembrane helix</keyword>
<feature type="transmembrane region" description="Helical" evidence="1">
    <location>
        <begin position="89"/>
        <end position="107"/>
    </location>
</feature>
<dbReference type="OrthoDB" id="9814896at2"/>
<proteinExistence type="predicted"/>
<evidence type="ECO:0000313" key="2">
    <source>
        <dbReference type="EMBL" id="RXR21608.1"/>
    </source>
</evidence>
<accession>A0A4Q1KAA9</accession>
<name>A0A4Q1KAA9_9FLAO</name>
<evidence type="ECO:0000256" key="1">
    <source>
        <dbReference type="SAM" id="Phobius"/>
    </source>
</evidence>